<evidence type="ECO:0000313" key="1">
    <source>
        <dbReference type="EMBL" id="KAA0722715.1"/>
    </source>
</evidence>
<dbReference type="Proteomes" id="UP000324632">
    <property type="component" value="Chromosome 4"/>
</dbReference>
<proteinExistence type="predicted"/>
<protein>
    <submittedName>
        <fullName evidence="1">Uncharacterized protein</fullName>
    </submittedName>
</protein>
<name>A0A5A9PLN5_9TELE</name>
<comment type="caution">
    <text evidence="1">The sequence shown here is derived from an EMBL/GenBank/DDBJ whole genome shotgun (WGS) entry which is preliminary data.</text>
</comment>
<evidence type="ECO:0000313" key="2">
    <source>
        <dbReference type="Proteomes" id="UP000324632"/>
    </source>
</evidence>
<gene>
    <name evidence="1" type="ORF">E1301_Tti015460</name>
</gene>
<sequence length="183" mass="20868">MRAEADRFKPEGRCPFYALNPHLDIFTQYLTFRRSGKFQSIVRDGSEIDELTFERRLEGHRAGTTPRQEEMDCENIISTIENETGRIQIDKSCSQLSRILSGNRDLESLDRETSAEEETGEVEDAAVSLFKRCHPCYPLPNTNLVVPIICYYHLFDIPARLLAEDPIAHCSSPPPDLSSQIHL</sequence>
<reference evidence="1 2" key="1">
    <citation type="journal article" date="2019" name="Mol. Ecol. Resour.">
        <title>Chromosome-level genome assembly of Triplophysa tibetana, a fish adapted to the harsh high-altitude environment of the Tibetan Plateau.</title>
        <authorList>
            <person name="Yang X."/>
            <person name="Liu H."/>
            <person name="Ma Z."/>
            <person name="Zou Y."/>
            <person name="Zou M."/>
            <person name="Mao Y."/>
            <person name="Li X."/>
            <person name="Wang H."/>
            <person name="Chen T."/>
            <person name="Wang W."/>
            <person name="Yang R."/>
        </authorList>
    </citation>
    <scope>NUCLEOTIDE SEQUENCE [LARGE SCALE GENOMIC DNA]</scope>
    <source>
        <strain evidence="1">TTIB1903HZAU</strain>
        <tissue evidence="1">Muscle</tissue>
    </source>
</reference>
<accession>A0A5A9PLN5</accession>
<dbReference type="AlphaFoldDB" id="A0A5A9PLN5"/>
<dbReference type="EMBL" id="SOYY01000004">
    <property type="protein sequence ID" value="KAA0722715.1"/>
    <property type="molecule type" value="Genomic_DNA"/>
</dbReference>
<keyword evidence="2" id="KW-1185">Reference proteome</keyword>
<organism evidence="1 2">
    <name type="scientific">Triplophysa tibetana</name>
    <dbReference type="NCBI Taxonomy" id="1572043"/>
    <lineage>
        <taxon>Eukaryota</taxon>
        <taxon>Metazoa</taxon>
        <taxon>Chordata</taxon>
        <taxon>Craniata</taxon>
        <taxon>Vertebrata</taxon>
        <taxon>Euteleostomi</taxon>
        <taxon>Actinopterygii</taxon>
        <taxon>Neopterygii</taxon>
        <taxon>Teleostei</taxon>
        <taxon>Ostariophysi</taxon>
        <taxon>Cypriniformes</taxon>
        <taxon>Nemacheilidae</taxon>
        <taxon>Triplophysa</taxon>
    </lineage>
</organism>